<name>A0A0F9VNG5_9ZZZZ</name>
<dbReference type="CDD" id="cd05006">
    <property type="entry name" value="SIS_GmhA"/>
    <property type="match status" value="1"/>
</dbReference>
<sequence length="142" mass="15536">MSYLFKKQEAKIIYIAGNGGLAAESEHFAAELMGKYHSDVYVPCIALTSNSSLVTALANDIGYENVFAHQIRVLGNKNDTFIGMTTTSSENIVKAAEVARKVGMQVVLLDGKALKGDNVAEKQEYAIRLLHKMAREIKDANK</sequence>
<proteinExistence type="predicted"/>
<dbReference type="Gene3D" id="3.40.50.10490">
    <property type="entry name" value="Glucose-6-phosphate isomerase like protein, domain 1"/>
    <property type="match status" value="1"/>
</dbReference>
<evidence type="ECO:0000313" key="2">
    <source>
        <dbReference type="EMBL" id="KKN75026.1"/>
    </source>
</evidence>
<dbReference type="PANTHER" id="PTHR30390">
    <property type="entry name" value="SEDOHEPTULOSE 7-PHOSPHATE ISOMERASE / DNAA INITIATOR-ASSOCIATING FACTOR FOR REPLICATION INITIATION"/>
    <property type="match status" value="1"/>
</dbReference>
<dbReference type="GO" id="GO:0097367">
    <property type="term" value="F:carbohydrate derivative binding"/>
    <property type="evidence" value="ECO:0007669"/>
    <property type="project" value="InterPro"/>
</dbReference>
<dbReference type="Pfam" id="PF13580">
    <property type="entry name" value="SIS_2"/>
    <property type="match status" value="1"/>
</dbReference>
<dbReference type="GO" id="GO:1901135">
    <property type="term" value="P:carbohydrate derivative metabolic process"/>
    <property type="evidence" value="ECO:0007669"/>
    <property type="project" value="InterPro"/>
</dbReference>
<dbReference type="EMBL" id="LAZR01000317">
    <property type="protein sequence ID" value="KKN75026.1"/>
    <property type="molecule type" value="Genomic_DNA"/>
</dbReference>
<feature type="domain" description="SIS" evidence="1">
    <location>
        <begin position="1"/>
        <end position="142"/>
    </location>
</feature>
<dbReference type="InterPro" id="IPR050099">
    <property type="entry name" value="SIS_GmhA/DiaA_subfam"/>
</dbReference>
<dbReference type="InterPro" id="IPR046348">
    <property type="entry name" value="SIS_dom_sf"/>
</dbReference>
<dbReference type="SUPFAM" id="SSF53697">
    <property type="entry name" value="SIS domain"/>
    <property type="match status" value="1"/>
</dbReference>
<dbReference type="AlphaFoldDB" id="A0A0F9VNG5"/>
<protein>
    <recommendedName>
        <fullName evidence="1">SIS domain-containing protein</fullName>
    </recommendedName>
</protein>
<dbReference type="InterPro" id="IPR035461">
    <property type="entry name" value="GmhA/DiaA"/>
</dbReference>
<evidence type="ECO:0000259" key="1">
    <source>
        <dbReference type="PROSITE" id="PS51464"/>
    </source>
</evidence>
<gene>
    <name evidence="2" type="ORF">LCGC14_0385280</name>
</gene>
<comment type="caution">
    <text evidence="2">The sequence shown here is derived from an EMBL/GenBank/DDBJ whole genome shotgun (WGS) entry which is preliminary data.</text>
</comment>
<dbReference type="InterPro" id="IPR001347">
    <property type="entry name" value="SIS_dom"/>
</dbReference>
<organism evidence="2">
    <name type="scientific">marine sediment metagenome</name>
    <dbReference type="NCBI Taxonomy" id="412755"/>
    <lineage>
        <taxon>unclassified sequences</taxon>
        <taxon>metagenomes</taxon>
        <taxon>ecological metagenomes</taxon>
    </lineage>
</organism>
<dbReference type="PROSITE" id="PS51464">
    <property type="entry name" value="SIS"/>
    <property type="match status" value="1"/>
</dbReference>
<reference evidence="2" key="1">
    <citation type="journal article" date="2015" name="Nature">
        <title>Complex archaea that bridge the gap between prokaryotes and eukaryotes.</title>
        <authorList>
            <person name="Spang A."/>
            <person name="Saw J.H."/>
            <person name="Jorgensen S.L."/>
            <person name="Zaremba-Niedzwiedzka K."/>
            <person name="Martijn J."/>
            <person name="Lind A.E."/>
            <person name="van Eijk R."/>
            <person name="Schleper C."/>
            <person name="Guy L."/>
            <person name="Ettema T.J."/>
        </authorList>
    </citation>
    <scope>NUCLEOTIDE SEQUENCE</scope>
</reference>
<accession>A0A0F9VNG5</accession>